<dbReference type="PANTHER" id="PTHR35902:SF3">
    <property type="entry name" value="NPCBM-ASSOCIATED, NEW3 DOMAIN OF ALPHA-GALACTOSIDASE"/>
    <property type="match status" value="1"/>
</dbReference>
<keyword evidence="1" id="KW-0472">Membrane</keyword>
<organism evidence="2 3">
    <name type="scientific">Ignisphaera aggregans</name>
    <dbReference type="NCBI Taxonomy" id="334771"/>
    <lineage>
        <taxon>Archaea</taxon>
        <taxon>Thermoproteota</taxon>
        <taxon>Thermoprotei</taxon>
        <taxon>Desulfurococcales</taxon>
        <taxon>Desulfurococcaceae</taxon>
        <taxon>Ignisphaera</taxon>
    </lineage>
</organism>
<reference evidence="2" key="1">
    <citation type="journal article" date="2020" name="ISME J.">
        <title>Gammaproteobacteria mediating utilization of methyl-, sulfur- and petroleum organic compounds in deep ocean hydrothermal plumes.</title>
        <authorList>
            <person name="Zhou Z."/>
            <person name="Liu Y."/>
            <person name="Pan J."/>
            <person name="Cron B.R."/>
            <person name="Toner B.M."/>
            <person name="Anantharaman K."/>
            <person name="Breier J.A."/>
            <person name="Dick G.J."/>
            <person name="Li M."/>
        </authorList>
    </citation>
    <scope>NUCLEOTIDE SEQUENCE</scope>
    <source>
        <strain evidence="2">SZUA-1435</strain>
    </source>
</reference>
<feature type="transmembrane region" description="Helical" evidence="1">
    <location>
        <begin position="1524"/>
        <end position="1546"/>
    </location>
</feature>
<evidence type="ECO:0000313" key="3">
    <source>
        <dbReference type="Proteomes" id="UP000605805"/>
    </source>
</evidence>
<protein>
    <recommendedName>
        <fullName evidence="4">Alpha-galactosidase NEW3 domain-containing protein</fullName>
    </recommendedName>
</protein>
<proteinExistence type="predicted"/>
<dbReference type="PANTHER" id="PTHR35902">
    <property type="entry name" value="S-LAYER DOMAIN-LIKE PROTEIN-RELATED"/>
    <property type="match status" value="1"/>
</dbReference>
<gene>
    <name evidence="2" type="ORF">EYH02_04760</name>
</gene>
<keyword evidence="1" id="KW-1133">Transmembrane helix</keyword>
<name>A0A832Z0X9_9CREN</name>
<comment type="caution">
    <text evidence="2">The sequence shown here is derived from an EMBL/GenBank/DDBJ whole genome shotgun (WGS) entry which is preliminary data.</text>
</comment>
<sequence length="1571" mass="174446">MRIHAAILILFITLTTVSPLSEIFVPTILTSSSQFILQSYVYKSLAGYSEVYPGSKRVYLAVVFYYSGASEIVGVTACLTDLPRGISPSTGYTACSVAYKPGGGSYNVVRPGDVVEFRYRIDISQDVSPGRYDIVLNITYRDVSTNQLRYELHSIEINVSSYPPLKLSILEVYWDPDAYPGSKGVHLNVVVRNDGKSVVVSGVGVLKFLNDVFYPKEYRIDIPRIDIGDMVVLTFRNIDVSVSAAPHREYVAVLKINATAETRDGVRYSTSYEVPLYISISEAPSPYITVLDFGVTAPHVANDTVKTSIYIVFRNLDNTVELYSVTAYIEIVRGASFINNSLECIRILQGPYRYGDTFTLISCPLIVRGSDSVDMRIRLTVFGSRNGAEFWSTRILSLRIPIEIPRFQLYVVASWWSSNVAYPGSRNIDLVVAVENHDVALVRDVIAELRLPRCFYPHTITAIVSRIDVGTRASITFHGISIDPSCRAGIYIANLTLSGIAAYDDGSYHTIVLNYSIPLIIASKAKDIIEVLYYGWRSDRAYTSGFGFEPYVVLYVAKPYTINSLVLEAYLPPQLMFTDVRRHNVIAIQQSLTYGQSIDVSLGRVVVTTHIPGTYPVVLRIRALASYNGVEQVYVQNTTIVFRILKPVLNISIIDTGLLGGATQRTYGSTAYIVMQIKQIDRVQSLVVKLELSSGARYIEGRNTAIWYTTSALEYGSIVTARFQGIEIVSTAREISGRLCISAVMTMDEGAKYTATKCFNVRFKLMKNVTYLLLARVETLYNGRFAPLLPTARGVALRVHIINLGVDRINSLNIRALLPKGFILRGYRGTCHNGVAPGATCYVDIVIDVEKVKPGEYTMLLEANYSMNREGAIVWTEQRLTIPITVSTPSRYVPNVVPIAWFWGTATPITVYEHSREVPLTIVLMNRGRYAVSGVVVKVLPINTSVGTIVDSQLCSSRLEPGMSCQATLYLDLAKTGPGTIWVNVSVNYVFTDFGTYIEISRLYTLKLRVVRYAGGKGLEVVDVYWHNHWPVYPGTENATLHIVLANRWPYRIGGLKLILYLPLGFFHNGKQYASTYVSGPIDSLATVSVSFTITIGRDVKPGVYNGTLVVNYVVDSGDGGLNVTEVHTVLLKVHSLKEAIEVLTPEWLYGAPEPGTYGSILVLHIRNNLIPVMKGPVLRIKLPKGVTCSLNNKSIAILKAMPARWLYSVQSSDMQLSKQQIIRALLTYEVSEDMRSTRYTLGDVVSFAIPLNIGSNVTVFTLNATLDFIDQWNNVRRLNFTVNVEVLGSARIIDVYTDPVIKIYNGKATFTVHVVNRGSAPIYNVYLILIPHTPLLIPLQGVRYVPELSPGKARSVTFTLIYNPISATTITTQPLQGMSFVATLNVVYRDVTGFQKQFNVSLAAIVEPFVQIVLSSDTRARYSTNLLTVSGTVINYGISRARSVVITVYYGNCSSSAFVGDLDPASQIAFRVDVECPEFHSKAVVMIMYRDEYNRVYATNFTLPVLRIITSTPSTLRMRVVPWHSYMPVIAAIICFLIVVGYAIVRLLKKYGERLESSAETSRESEGVTI</sequence>
<keyword evidence="1" id="KW-0812">Transmembrane</keyword>
<evidence type="ECO:0000256" key="1">
    <source>
        <dbReference type="SAM" id="Phobius"/>
    </source>
</evidence>
<evidence type="ECO:0008006" key="4">
    <source>
        <dbReference type="Google" id="ProtNLM"/>
    </source>
</evidence>
<evidence type="ECO:0000313" key="2">
    <source>
        <dbReference type="EMBL" id="HIP57361.1"/>
    </source>
</evidence>
<accession>A0A832Z0X9</accession>
<dbReference type="Proteomes" id="UP000605805">
    <property type="component" value="Unassembled WGS sequence"/>
</dbReference>
<dbReference type="EMBL" id="DQTV01000088">
    <property type="protein sequence ID" value="HIP57361.1"/>
    <property type="molecule type" value="Genomic_DNA"/>
</dbReference>